<dbReference type="KEGG" id="scl:sce0605"/>
<feature type="compositionally biased region" description="Pro residues" evidence="5">
    <location>
        <begin position="93"/>
        <end position="130"/>
    </location>
</feature>
<evidence type="ECO:0000256" key="3">
    <source>
        <dbReference type="PROSITE-ProRule" id="PRU00339"/>
    </source>
</evidence>
<feature type="region of interest" description="Disordered" evidence="5">
    <location>
        <begin position="566"/>
        <end position="640"/>
    </location>
</feature>
<dbReference type="InterPro" id="IPR011723">
    <property type="entry name" value="Znf/thioredoxin_put"/>
</dbReference>
<feature type="compositionally biased region" description="Pro residues" evidence="5">
    <location>
        <begin position="48"/>
        <end position="58"/>
    </location>
</feature>
<dbReference type="EMBL" id="AM746676">
    <property type="protein sequence ID" value="CAN90762.1"/>
    <property type="molecule type" value="Genomic_DNA"/>
</dbReference>
<evidence type="ECO:0000259" key="6">
    <source>
        <dbReference type="Pfam" id="PF13717"/>
    </source>
</evidence>
<keyword evidence="4" id="KW-0175">Coiled coil</keyword>
<dbReference type="PANTHER" id="PTHR44858:SF1">
    <property type="entry name" value="UDP-N-ACETYLGLUCOSAMINE--PEPTIDE N-ACETYLGLUCOSAMINYLTRANSFERASE SPINDLY-RELATED"/>
    <property type="match status" value="1"/>
</dbReference>
<feature type="repeat" description="TPR" evidence="3">
    <location>
        <begin position="1150"/>
        <end position="1183"/>
    </location>
</feature>
<feature type="compositionally biased region" description="Low complexity" evidence="5">
    <location>
        <begin position="307"/>
        <end position="319"/>
    </location>
</feature>
<dbReference type="eggNOG" id="COG0457">
    <property type="taxonomic scope" value="Bacteria"/>
</dbReference>
<dbReference type="InterPro" id="IPR050498">
    <property type="entry name" value="Ycf3"/>
</dbReference>
<dbReference type="PROSITE" id="PS50005">
    <property type="entry name" value="TPR"/>
    <property type="match status" value="2"/>
</dbReference>
<dbReference type="PANTHER" id="PTHR44858">
    <property type="entry name" value="TETRATRICOPEPTIDE REPEAT PROTEIN 6"/>
    <property type="match status" value="1"/>
</dbReference>
<evidence type="ECO:0000256" key="1">
    <source>
        <dbReference type="ARBA" id="ARBA00022737"/>
    </source>
</evidence>
<gene>
    <name evidence="7" type="ordered locus">sce0605</name>
</gene>
<feature type="compositionally biased region" description="Low complexity" evidence="5">
    <location>
        <begin position="378"/>
        <end position="407"/>
    </location>
</feature>
<proteinExistence type="predicted"/>
<feature type="compositionally biased region" description="Basic and acidic residues" evidence="5">
    <location>
        <begin position="590"/>
        <end position="599"/>
    </location>
</feature>
<feature type="region of interest" description="Disordered" evidence="5">
    <location>
        <begin position="39"/>
        <end position="165"/>
    </location>
</feature>
<evidence type="ECO:0000256" key="5">
    <source>
        <dbReference type="SAM" id="MobiDB-lite"/>
    </source>
</evidence>
<dbReference type="HOGENOM" id="CLU_251338_0_0_7"/>
<keyword evidence="8" id="KW-1185">Reference proteome</keyword>
<keyword evidence="1" id="KW-0677">Repeat</keyword>
<dbReference type="InterPro" id="IPR019734">
    <property type="entry name" value="TPR_rpt"/>
</dbReference>
<dbReference type="NCBIfam" id="TIGR02098">
    <property type="entry name" value="MJ0042_CXXC"/>
    <property type="match status" value="1"/>
</dbReference>
<feature type="domain" description="Zinc finger/thioredoxin putative" evidence="6">
    <location>
        <begin position="3"/>
        <end position="35"/>
    </location>
</feature>
<feature type="region of interest" description="Disordered" evidence="5">
    <location>
        <begin position="201"/>
        <end position="488"/>
    </location>
</feature>
<accession>A9GVI9</accession>
<organism evidence="7 8">
    <name type="scientific">Sorangium cellulosum (strain So ce56)</name>
    <name type="common">Polyangium cellulosum (strain So ce56)</name>
    <dbReference type="NCBI Taxonomy" id="448385"/>
    <lineage>
        <taxon>Bacteria</taxon>
        <taxon>Pseudomonadati</taxon>
        <taxon>Myxococcota</taxon>
        <taxon>Polyangia</taxon>
        <taxon>Polyangiales</taxon>
        <taxon>Polyangiaceae</taxon>
        <taxon>Sorangium</taxon>
    </lineage>
</organism>
<dbReference type="Gene3D" id="1.25.40.10">
    <property type="entry name" value="Tetratricopeptide repeat domain"/>
    <property type="match status" value="2"/>
</dbReference>
<feature type="compositionally biased region" description="Pro residues" evidence="5">
    <location>
        <begin position="468"/>
        <end position="481"/>
    </location>
</feature>
<dbReference type="STRING" id="448385.sce0605"/>
<dbReference type="SUPFAM" id="SSF48452">
    <property type="entry name" value="TPR-like"/>
    <property type="match status" value="4"/>
</dbReference>
<feature type="repeat" description="TPR" evidence="3">
    <location>
        <begin position="910"/>
        <end position="943"/>
    </location>
</feature>
<sequence>MIKVECDGCKSPYQVDEKRVPPAGLRMRCPKCGTSLLVTKGGASAAPAPTPVPTPPPRAGAGGLQLSERSAPAATDDADLPMAAPEDIAFPAVAPPRRPGPAPAPVPTPPRRAAPAVPAPPAPPPEPPGPEVFGEIGLPDVPDRPAPSDRRNAKTVPQRRGFGEIDLMVELPSPTDAEVQGLNPDDLPVVYGNAPGAPVALPARSRAESRTAPATPTAFAGTDLPARVEPLPPSSRRTLGFGERESAPGAPSGPGARDAGLGARNAGATTQPLGRGRTRGAGDAPPRVAPEYDFGDLDDDAPPAPPARSSSGSMSFGFGELELPLEGDGDAELPATSAGDLPIVAGDLPSSAPAVIGMPAPFSNTGLPTPASAPLPSPARAGLPAAAQAGFPAPTAAGFPTKTTGPALPSKATGSALPSKAAGSALPSKATGAGSPAGPGTIVGAELFDEAPPDYDDSRVGAAFQAPGPRPLPPQAAPEPPSSGAMPPVDFGAMPPVDFGAVPPADFLAAPPADARAASTTGFGAAPPADARAASTTGFGAAPTAGFGVADFGDEIALGESVTQLAPGAAPTPYDPSDRSANFTQSPADADDRGIELSEPHPSVGDEVDLTGAGTEIGDLSAGPGAQAEKPAATTEAPPQKSKIKRYVVAALAVAAVSGGALALVPDVGAFGVNLISDRLNAFAHEGALAELRHRTQAAFAKDTASAANGALNDANATRADAPRHRATMAYAAYIAFARSIRFGHRTVDDAFGKEMLTLASSHPSDLLSLAVAAQAAASGELPRARQAAQALAAQLKDDIDLAVLAAEIELAARDAPKAIAAWQHASGLQKSARTLYGLARAQILAGDTAGAEASARGALEASPDHVGARTLIASLLWQTPGREQEALDLLGKVTGEGPTRAAASDPEIVDAYTLLGTIHLARSRMSAAEQAFAAAVKLDPQAVRALIGNGEVLYRSGRYSEAQARFEAAARADARSLAAQLGKAKTWLAQERMKEAKDLLKELQKTHAAAPQVAYWLGRTELALGNKKDAEQAYLDAVKSTENLPEVVDAYVALASLLSSMGRNEAAAEKLSEATAKFPDLPALHKAKAEVALQTGRYDEARQELELALAKEDDLGSQFKLGVAYRRLRRFEDAAKVFDKVTAADKDYPGLALERGLLFEETGQSERALEMYADALRKAPNDIDLKLRVGSTQVMAGHASQAEPILREVLKDRANSAEANHFLGRALLVRGTNMAEALRFLERAAELDPNRAEYHLYVGWGANETAQTARAEMALRRALELDAELGDAYWQRGVLLQKQGASRDALADLKIALEKRPSRYEAYATMALCYQDQGNWAAAEEAWRKAIAANDKVPEWHYRLGKIYASRGNRAGTASEMEQAVALGEAPDRSTPPWLFDAHFLLAEALRATNNREKSIHHYQRFLETAPTDNAYRRDAEQALESLGAGKGR</sequence>
<keyword evidence="2 3" id="KW-0802">TPR repeat</keyword>
<feature type="compositionally biased region" description="Low complexity" evidence="5">
    <location>
        <begin position="211"/>
        <end position="222"/>
    </location>
</feature>
<protein>
    <recommendedName>
        <fullName evidence="6">Zinc finger/thioredoxin putative domain-containing protein</fullName>
    </recommendedName>
</protein>
<dbReference type="Pfam" id="PF13432">
    <property type="entry name" value="TPR_16"/>
    <property type="match status" value="5"/>
</dbReference>
<reference evidence="7 8" key="1">
    <citation type="journal article" date="2007" name="Nat. Biotechnol.">
        <title>Complete genome sequence of the myxobacterium Sorangium cellulosum.</title>
        <authorList>
            <person name="Schneiker S."/>
            <person name="Perlova O."/>
            <person name="Kaiser O."/>
            <person name="Gerth K."/>
            <person name="Alici A."/>
            <person name="Altmeyer M.O."/>
            <person name="Bartels D."/>
            <person name="Bekel T."/>
            <person name="Beyer S."/>
            <person name="Bode E."/>
            <person name="Bode H.B."/>
            <person name="Bolten C.J."/>
            <person name="Choudhuri J.V."/>
            <person name="Doss S."/>
            <person name="Elnakady Y.A."/>
            <person name="Frank B."/>
            <person name="Gaigalat L."/>
            <person name="Goesmann A."/>
            <person name="Groeger C."/>
            <person name="Gross F."/>
            <person name="Jelsbak L."/>
            <person name="Jelsbak L."/>
            <person name="Kalinowski J."/>
            <person name="Kegler C."/>
            <person name="Knauber T."/>
            <person name="Konietzny S."/>
            <person name="Kopp M."/>
            <person name="Krause L."/>
            <person name="Krug D."/>
            <person name="Linke B."/>
            <person name="Mahmud T."/>
            <person name="Martinez-Arias R."/>
            <person name="McHardy A.C."/>
            <person name="Merai M."/>
            <person name="Meyer F."/>
            <person name="Mormann S."/>
            <person name="Munoz-Dorado J."/>
            <person name="Perez J."/>
            <person name="Pradella S."/>
            <person name="Rachid S."/>
            <person name="Raddatz G."/>
            <person name="Rosenau F."/>
            <person name="Rueckert C."/>
            <person name="Sasse F."/>
            <person name="Scharfe M."/>
            <person name="Schuster S.C."/>
            <person name="Suen G."/>
            <person name="Treuner-Lange A."/>
            <person name="Velicer G.J."/>
            <person name="Vorholter F.-J."/>
            <person name="Weissman K.J."/>
            <person name="Welch R.D."/>
            <person name="Wenzel S.C."/>
            <person name="Whitworth D.E."/>
            <person name="Wilhelm S."/>
            <person name="Wittmann C."/>
            <person name="Bloecker H."/>
            <person name="Puehler A."/>
            <person name="Mueller R."/>
        </authorList>
    </citation>
    <scope>NUCLEOTIDE SEQUENCE [LARGE SCALE GENOMIC DNA]</scope>
    <source>
        <strain evidence="8">So ce56</strain>
    </source>
</reference>
<feature type="compositionally biased region" description="Low complexity" evidence="5">
    <location>
        <begin position="427"/>
        <end position="440"/>
    </location>
</feature>
<dbReference type="InterPro" id="IPR011990">
    <property type="entry name" value="TPR-like_helical_dom_sf"/>
</dbReference>
<feature type="compositionally biased region" description="Low complexity" evidence="5">
    <location>
        <begin position="626"/>
        <end position="640"/>
    </location>
</feature>
<evidence type="ECO:0000313" key="8">
    <source>
        <dbReference type="Proteomes" id="UP000002139"/>
    </source>
</evidence>
<dbReference type="RefSeq" id="WP_012233240.1">
    <property type="nucleotide sequence ID" value="NC_010162.1"/>
</dbReference>
<dbReference type="SMART" id="SM00028">
    <property type="entry name" value="TPR"/>
    <property type="match status" value="14"/>
</dbReference>
<name>A9GVI9_SORC5</name>
<dbReference type="BioCyc" id="SCEL448385:SCE_RS03180-MONOMER"/>
<dbReference type="Proteomes" id="UP000002139">
    <property type="component" value="Chromosome"/>
</dbReference>
<evidence type="ECO:0000313" key="7">
    <source>
        <dbReference type="EMBL" id="CAN90762.1"/>
    </source>
</evidence>
<feature type="coiled-coil region" evidence="4">
    <location>
        <begin position="1085"/>
        <end position="1119"/>
    </location>
</feature>
<evidence type="ECO:0000256" key="2">
    <source>
        <dbReference type="ARBA" id="ARBA00022803"/>
    </source>
</evidence>
<evidence type="ECO:0000256" key="4">
    <source>
        <dbReference type="SAM" id="Coils"/>
    </source>
</evidence>
<feature type="compositionally biased region" description="Basic and acidic residues" evidence="5">
    <location>
        <begin position="141"/>
        <end position="152"/>
    </location>
</feature>
<dbReference type="Pfam" id="PF13717">
    <property type="entry name" value="Zn_ribbon_4"/>
    <property type="match status" value="1"/>
</dbReference>
<dbReference type="Pfam" id="PF14559">
    <property type="entry name" value="TPR_19"/>
    <property type="match status" value="1"/>
</dbReference>